<keyword evidence="9" id="KW-0067">ATP-binding</keyword>
<dbReference type="EMBL" id="JACYTR010000007">
    <property type="protein sequence ID" value="MBD8525208.1"/>
    <property type="molecule type" value="Genomic_DNA"/>
</dbReference>
<dbReference type="InterPro" id="IPR003594">
    <property type="entry name" value="HATPase_dom"/>
</dbReference>
<comment type="catalytic activity">
    <reaction evidence="1">
        <text>ATP + protein L-histidine = ADP + protein N-phospho-L-histidine.</text>
        <dbReference type="EC" id="2.7.13.3"/>
    </reaction>
</comment>
<dbReference type="PROSITE" id="PS50109">
    <property type="entry name" value="HIS_KIN"/>
    <property type="match status" value="1"/>
</dbReference>
<proteinExistence type="predicted"/>
<evidence type="ECO:0000259" key="15">
    <source>
        <dbReference type="PROSITE" id="PS50112"/>
    </source>
</evidence>
<keyword evidence="7" id="KW-0547">Nucleotide-binding</keyword>
<dbReference type="InterPro" id="IPR000014">
    <property type="entry name" value="PAS"/>
</dbReference>
<keyword evidence="6 13" id="KW-0812">Transmembrane</keyword>
<evidence type="ECO:0000256" key="1">
    <source>
        <dbReference type="ARBA" id="ARBA00000085"/>
    </source>
</evidence>
<evidence type="ECO:0000256" key="2">
    <source>
        <dbReference type="ARBA" id="ARBA00004141"/>
    </source>
</evidence>
<dbReference type="SMART" id="SM00304">
    <property type="entry name" value="HAMP"/>
    <property type="match status" value="1"/>
</dbReference>
<dbReference type="CDD" id="cd00082">
    <property type="entry name" value="HisKA"/>
    <property type="match status" value="1"/>
</dbReference>
<dbReference type="SUPFAM" id="SSF158472">
    <property type="entry name" value="HAMP domain-like"/>
    <property type="match status" value="1"/>
</dbReference>
<evidence type="ECO:0000313" key="18">
    <source>
        <dbReference type="Proteomes" id="UP000613768"/>
    </source>
</evidence>
<dbReference type="InterPro" id="IPR035965">
    <property type="entry name" value="PAS-like_dom_sf"/>
</dbReference>
<dbReference type="GO" id="GO:0016020">
    <property type="term" value="C:membrane"/>
    <property type="evidence" value="ECO:0007669"/>
    <property type="project" value="UniProtKB-SubCell"/>
</dbReference>
<keyword evidence="5" id="KW-0808">Transferase</keyword>
<evidence type="ECO:0000259" key="14">
    <source>
        <dbReference type="PROSITE" id="PS50109"/>
    </source>
</evidence>
<dbReference type="InterPro" id="IPR003660">
    <property type="entry name" value="HAMP_dom"/>
</dbReference>
<dbReference type="PANTHER" id="PTHR42878">
    <property type="entry name" value="TWO-COMPONENT HISTIDINE KINASE"/>
    <property type="match status" value="1"/>
</dbReference>
<evidence type="ECO:0000256" key="5">
    <source>
        <dbReference type="ARBA" id="ARBA00022679"/>
    </source>
</evidence>
<evidence type="ECO:0000256" key="9">
    <source>
        <dbReference type="ARBA" id="ARBA00022840"/>
    </source>
</evidence>
<dbReference type="Pfam" id="PF00512">
    <property type="entry name" value="HisKA"/>
    <property type="match status" value="1"/>
</dbReference>
<name>A0AAW3ZGQ0_9GAMM</name>
<dbReference type="InterPro" id="IPR005467">
    <property type="entry name" value="His_kinase_dom"/>
</dbReference>
<dbReference type="GO" id="GO:0000156">
    <property type="term" value="F:phosphorelay response regulator activity"/>
    <property type="evidence" value="ECO:0007669"/>
    <property type="project" value="TreeGrafter"/>
</dbReference>
<dbReference type="SUPFAM" id="SSF47384">
    <property type="entry name" value="Homodimeric domain of signal transducing histidine kinase"/>
    <property type="match status" value="1"/>
</dbReference>
<dbReference type="Gene3D" id="3.30.565.10">
    <property type="entry name" value="Histidine kinase-like ATPase, C-terminal domain"/>
    <property type="match status" value="1"/>
</dbReference>
<evidence type="ECO:0000256" key="13">
    <source>
        <dbReference type="SAM" id="Phobius"/>
    </source>
</evidence>
<dbReference type="InterPro" id="IPR036890">
    <property type="entry name" value="HATPase_C_sf"/>
</dbReference>
<dbReference type="Gene3D" id="1.10.287.130">
    <property type="match status" value="1"/>
</dbReference>
<feature type="domain" description="HAMP" evidence="16">
    <location>
        <begin position="307"/>
        <end position="359"/>
    </location>
</feature>
<dbReference type="CDD" id="cd00130">
    <property type="entry name" value="PAS"/>
    <property type="match status" value="1"/>
</dbReference>
<keyword evidence="12 13" id="KW-0472">Membrane</keyword>
<evidence type="ECO:0000256" key="3">
    <source>
        <dbReference type="ARBA" id="ARBA00012438"/>
    </source>
</evidence>
<protein>
    <recommendedName>
        <fullName evidence="3">histidine kinase</fullName>
        <ecNumber evidence="3">2.7.13.3</ecNumber>
    </recommendedName>
</protein>
<dbReference type="Proteomes" id="UP000613768">
    <property type="component" value="Unassembled WGS sequence"/>
</dbReference>
<dbReference type="PROSITE" id="PS50885">
    <property type="entry name" value="HAMP"/>
    <property type="match status" value="1"/>
</dbReference>
<dbReference type="SMART" id="SM00388">
    <property type="entry name" value="HisKA"/>
    <property type="match status" value="1"/>
</dbReference>
<dbReference type="EC" id="2.7.13.3" evidence="3"/>
<dbReference type="InterPro" id="IPR036097">
    <property type="entry name" value="HisK_dim/P_sf"/>
</dbReference>
<organism evidence="17 18">
    <name type="scientific">Pseudomarimonas arenosa</name>
    <dbReference type="NCBI Taxonomy" id="2774145"/>
    <lineage>
        <taxon>Bacteria</taxon>
        <taxon>Pseudomonadati</taxon>
        <taxon>Pseudomonadota</taxon>
        <taxon>Gammaproteobacteria</taxon>
        <taxon>Lysobacterales</taxon>
        <taxon>Lysobacteraceae</taxon>
        <taxon>Pseudomarimonas</taxon>
    </lineage>
</organism>
<dbReference type="SMART" id="SM00387">
    <property type="entry name" value="HATPase_c"/>
    <property type="match status" value="1"/>
</dbReference>
<keyword evidence="18" id="KW-1185">Reference proteome</keyword>
<dbReference type="SUPFAM" id="SSF55785">
    <property type="entry name" value="PYP-like sensor domain (PAS domain)"/>
    <property type="match status" value="1"/>
</dbReference>
<evidence type="ECO:0000256" key="8">
    <source>
        <dbReference type="ARBA" id="ARBA00022777"/>
    </source>
</evidence>
<dbReference type="AlphaFoldDB" id="A0AAW3ZGQ0"/>
<dbReference type="Pfam" id="PF08448">
    <property type="entry name" value="PAS_4"/>
    <property type="match status" value="1"/>
</dbReference>
<dbReference type="PROSITE" id="PS50112">
    <property type="entry name" value="PAS"/>
    <property type="match status" value="1"/>
</dbReference>
<sequence>MADARRLIRRLGWALSILPMLVLLLAALYLAADAEGLGAGYERFYPYVFGAVALAALVLGIAIVQRILRLLRDVRQGLPGARLSRRLLLWLLVLALPPIILVHLFASRFILSTVDSWLRTNSAEILQQSLDLGRAYLDLRLDAAGREVEDLADDLAFVDDAELVERTEQALDRSAAAQLAWFDAQGRLLALAAATPQDIDVDPPDEELRLALSSSDFHAEAEPFEGGLRIRVVQRVQRLQGAALLQALYRLPPEYSRDLAEVEQGVAEVRRSLFLRDALKFAFVLILTLVLLLSVLLSVFAALGMSRRLVSPIGRLAAAMKEVSDGHFDRRIPELLDDELGLLVKSFNRMARDLELTSAQAKRSQEETERQRAFLETVLARLSSVVLVIDATGQLTRLNPAALAWLGDSEGSLRGQPLGAIARARPQLAALVDKLGQRLREGVQEFRDELVIAADEGRELWLLRGTRLPDQGLLAVLDDTTMIDRARRDAAWAEVARRLAHEVKNPLTPIQLAAERLRRRVMPSLAEEEAEVLSRATHTIVAQVDALKTLVNAFGDYARPPQLQRQPMDLAVLIRDLIELYAGDAQLRLQASIENELPVCEADPGRLRQVLHNLIKNAKEAAGEQQVQIVLGARRISGGQRGMIELWVQDDGPGLPDGFDASWFEPYKSTKLKGTGLGLAIVRKIAEEHGGQLLAETPAGGGARFILRLPV</sequence>
<evidence type="ECO:0000256" key="7">
    <source>
        <dbReference type="ARBA" id="ARBA00022741"/>
    </source>
</evidence>
<feature type="domain" description="PAS" evidence="15">
    <location>
        <begin position="371"/>
        <end position="416"/>
    </location>
</feature>
<evidence type="ECO:0000256" key="11">
    <source>
        <dbReference type="ARBA" id="ARBA00023012"/>
    </source>
</evidence>
<dbReference type="InterPro" id="IPR050351">
    <property type="entry name" value="BphY/WalK/GraS-like"/>
</dbReference>
<dbReference type="InterPro" id="IPR003661">
    <property type="entry name" value="HisK_dim/P_dom"/>
</dbReference>
<dbReference type="Gene3D" id="3.30.450.20">
    <property type="entry name" value="PAS domain"/>
    <property type="match status" value="1"/>
</dbReference>
<feature type="transmembrane region" description="Helical" evidence="13">
    <location>
        <begin position="88"/>
        <end position="111"/>
    </location>
</feature>
<feature type="transmembrane region" description="Helical" evidence="13">
    <location>
        <begin position="281"/>
        <end position="305"/>
    </location>
</feature>
<dbReference type="InterPro" id="IPR013656">
    <property type="entry name" value="PAS_4"/>
</dbReference>
<reference evidence="17 18" key="1">
    <citation type="submission" date="2020-09" db="EMBL/GenBank/DDBJ databases">
        <title>Pseudoxanthomonas sp. CAU 1598 isolated from sand of Yaerae Beach.</title>
        <authorList>
            <person name="Kim W."/>
        </authorList>
    </citation>
    <scope>NUCLEOTIDE SEQUENCE [LARGE SCALE GENOMIC DNA]</scope>
    <source>
        <strain evidence="17 18">CAU 1598</strain>
    </source>
</reference>
<feature type="transmembrane region" description="Helical" evidence="13">
    <location>
        <begin position="44"/>
        <end position="68"/>
    </location>
</feature>
<gene>
    <name evidence="17" type="ORF">IFO71_05575</name>
</gene>
<accession>A0AAW3ZGQ0</accession>
<dbReference type="RefSeq" id="WP_192028550.1">
    <property type="nucleotide sequence ID" value="NZ_JACYTR010000007.1"/>
</dbReference>
<dbReference type="CDD" id="cd06225">
    <property type="entry name" value="HAMP"/>
    <property type="match status" value="1"/>
</dbReference>
<dbReference type="GO" id="GO:0007234">
    <property type="term" value="P:osmosensory signaling via phosphorelay pathway"/>
    <property type="evidence" value="ECO:0007669"/>
    <property type="project" value="TreeGrafter"/>
</dbReference>
<dbReference type="Pfam" id="PF00672">
    <property type="entry name" value="HAMP"/>
    <property type="match status" value="1"/>
</dbReference>
<evidence type="ECO:0000256" key="4">
    <source>
        <dbReference type="ARBA" id="ARBA00022553"/>
    </source>
</evidence>
<keyword evidence="10 13" id="KW-1133">Transmembrane helix</keyword>
<dbReference type="SMART" id="SM00091">
    <property type="entry name" value="PAS"/>
    <property type="match status" value="1"/>
</dbReference>
<evidence type="ECO:0000313" key="17">
    <source>
        <dbReference type="EMBL" id="MBD8525208.1"/>
    </source>
</evidence>
<feature type="domain" description="Histidine kinase" evidence="14">
    <location>
        <begin position="498"/>
        <end position="711"/>
    </location>
</feature>
<evidence type="ECO:0000259" key="16">
    <source>
        <dbReference type="PROSITE" id="PS50885"/>
    </source>
</evidence>
<dbReference type="PIRSF" id="PIRSF037532">
    <property type="entry name" value="STHK_NtrY"/>
    <property type="match status" value="1"/>
</dbReference>
<dbReference type="PANTHER" id="PTHR42878:SF7">
    <property type="entry name" value="SENSOR HISTIDINE KINASE GLRK"/>
    <property type="match status" value="1"/>
</dbReference>
<dbReference type="PRINTS" id="PR00344">
    <property type="entry name" value="BCTRLSENSOR"/>
</dbReference>
<dbReference type="InterPro" id="IPR017232">
    <property type="entry name" value="NtrY"/>
</dbReference>
<dbReference type="Pfam" id="PF02518">
    <property type="entry name" value="HATPase_c"/>
    <property type="match status" value="1"/>
</dbReference>
<evidence type="ECO:0000256" key="10">
    <source>
        <dbReference type="ARBA" id="ARBA00022989"/>
    </source>
</evidence>
<dbReference type="GO" id="GO:0030295">
    <property type="term" value="F:protein kinase activator activity"/>
    <property type="evidence" value="ECO:0007669"/>
    <property type="project" value="TreeGrafter"/>
</dbReference>
<evidence type="ECO:0000256" key="6">
    <source>
        <dbReference type="ARBA" id="ARBA00022692"/>
    </source>
</evidence>
<feature type="transmembrane region" description="Helical" evidence="13">
    <location>
        <begin position="12"/>
        <end position="32"/>
    </location>
</feature>
<dbReference type="GO" id="GO:0005524">
    <property type="term" value="F:ATP binding"/>
    <property type="evidence" value="ECO:0007669"/>
    <property type="project" value="UniProtKB-KW"/>
</dbReference>
<keyword evidence="11" id="KW-0902">Two-component regulatory system</keyword>
<evidence type="ECO:0000256" key="12">
    <source>
        <dbReference type="ARBA" id="ARBA00023136"/>
    </source>
</evidence>
<comment type="caution">
    <text evidence="17">The sequence shown here is derived from an EMBL/GenBank/DDBJ whole genome shotgun (WGS) entry which is preliminary data.</text>
</comment>
<keyword evidence="4" id="KW-0597">Phosphoprotein</keyword>
<dbReference type="Gene3D" id="6.10.340.10">
    <property type="match status" value="1"/>
</dbReference>
<keyword evidence="8" id="KW-0418">Kinase</keyword>
<dbReference type="SUPFAM" id="SSF55874">
    <property type="entry name" value="ATPase domain of HSP90 chaperone/DNA topoisomerase II/histidine kinase"/>
    <property type="match status" value="1"/>
</dbReference>
<dbReference type="InterPro" id="IPR004358">
    <property type="entry name" value="Sig_transdc_His_kin-like_C"/>
</dbReference>
<dbReference type="GO" id="GO:0000155">
    <property type="term" value="F:phosphorelay sensor kinase activity"/>
    <property type="evidence" value="ECO:0007669"/>
    <property type="project" value="InterPro"/>
</dbReference>
<comment type="subcellular location">
    <subcellularLocation>
        <location evidence="2">Membrane</location>
        <topology evidence="2">Multi-pass membrane protein</topology>
    </subcellularLocation>
</comment>